<evidence type="ECO:0000259" key="7">
    <source>
        <dbReference type="Pfam" id="PF08240"/>
    </source>
</evidence>
<sequence>MTPTTRSMAYADIARLELRTAPQPELRRSDVLLRVEACGICGSDVASYLHGHYVEPGQVLGHEISAVVERVGADVDGLDVGTRVAVRTAGSCGDCPYCAADKPYLCAGSRARTMGYGRPGGFADRVVVPDAVVGADVIPVPADVPPDELLWAEPLAVAVHAVRRGDVDPRTRLLVVGAGSVGLCVIAAARAAGTTDVVAVEPREERRRAAARLGARALSAEELAGAPADRFSVVVDTSGVVPAVTGALEHLEPGGTLTLLGLGDAGLPWPLGDVDVRASFAYTDDDFRLAVEHLVTGRARLRDLVSHRFDLPDTGTAIAASADDPTVIKAAVFPRSS</sequence>
<evidence type="ECO:0000313" key="8">
    <source>
        <dbReference type="EMBL" id="NEK85216.1"/>
    </source>
</evidence>
<reference evidence="8 9" key="1">
    <citation type="submission" date="2019-12" db="EMBL/GenBank/DDBJ databases">
        <title>the WGS of Blastococcus saxobsidens 67B17.</title>
        <authorList>
            <person name="Jiang Z."/>
        </authorList>
    </citation>
    <scope>NUCLEOTIDE SEQUENCE [LARGE SCALE GENOMIC DNA]</scope>
    <source>
        <strain evidence="8 9">67B17</strain>
    </source>
</reference>
<dbReference type="Pfam" id="PF08240">
    <property type="entry name" value="ADH_N"/>
    <property type="match status" value="1"/>
</dbReference>
<protein>
    <submittedName>
        <fullName evidence="8">Alcohol dehydrogenase catalytic domain-containing protein</fullName>
    </submittedName>
</protein>
<accession>A0A6L9VZI8</accession>
<dbReference type="RefSeq" id="WP_163203010.1">
    <property type="nucleotide sequence ID" value="NZ_JAAGWG010000007.1"/>
</dbReference>
<evidence type="ECO:0000313" key="9">
    <source>
        <dbReference type="Proteomes" id="UP000479241"/>
    </source>
</evidence>
<dbReference type="PANTHER" id="PTHR43161">
    <property type="entry name" value="SORBITOL DEHYDROGENASE"/>
    <property type="match status" value="1"/>
</dbReference>
<dbReference type="AlphaFoldDB" id="A0A6L9VZI8"/>
<dbReference type="Gene3D" id="3.40.50.720">
    <property type="entry name" value="NAD(P)-binding Rossmann-like Domain"/>
    <property type="match status" value="1"/>
</dbReference>
<keyword evidence="4" id="KW-0862">Zinc</keyword>
<comment type="similarity">
    <text evidence="2">Belongs to the zinc-containing alcohol dehydrogenase family.</text>
</comment>
<proteinExistence type="inferred from homology"/>
<evidence type="ECO:0000256" key="5">
    <source>
        <dbReference type="ARBA" id="ARBA00023002"/>
    </source>
</evidence>
<dbReference type="InterPro" id="IPR011032">
    <property type="entry name" value="GroES-like_sf"/>
</dbReference>
<evidence type="ECO:0000259" key="6">
    <source>
        <dbReference type="Pfam" id="PF00107"/>
    </source>
</evidence>
<comment type="caution">
    <text evidence="8">The sequence shown here is derived from an EMBL/GenBank/DDBJ whole genome shotgun (WGS) entry which is preliminary data.</text>
</comment>
<dbReference type="InterPro" id="IPR013154">
    <property type="entry name" value="ADH-like_N"/>
</dbReference>
<evidence type="ECO:0000256" key="2">
    <source>
        <dbReference type="ARBA" id="ARBA00008072"/>
    </source>
</evidence>
<evidence type="ECO:0000256" key="4">
    <source>
        <dbReference type="ARBA" id="ARBA00022833"/>
    </source>
</evidence>
<keyword evidence="3" id="KW-0479">Metal-binding</keyword>
<dbReference type="SUPFAM" id="SSF51735">
    <property type="entry name" value="NAD(P)-binding Rossmann-fold domains"/>
    <property type="match status" value="1"/>
</dbReference>
<dbReference type="Proteomes" id="UP000479241">
    <property type="component" value="Unassembled WGS sequence"/>
</dbReference>
<evidence type="ECO:0000256" key="3">
    <source>
        <dbReference type="ARBA" id="ARBA00022723"/>
    </source>
</evidence>
<dbReference type="Pfam" id="PF00107">
    <property type="entry name" value="ADH_zinc_N"/>
    <property type="match status" value="1"/>
</dbReference>
<dbReference type="EMBL" id="JAAGWG010000007">
    <property type="protein sequence ID" value="NEK85216.1"/>
    <property type="molecule type" value="Genomic_DNA"/>
</dbReference>
<dbReference type="SUPFAM" id="SSF50129">
    <property type="entry name" value="GroES-like"/>
    <property type="match status" value="1"/>
</dbReference>
<dbReference type="InterPro" id="IPR036291">
    <property type="entry name" value="NAD(P)-bd_dom_sf"/>
</dbReference>
<evidence type="ECO:0000256" key="1">
    <source>
        <dbReference type="ARBA" id="ARBA00001947"/>
    </source>
</evidence>
<dbReference type="GO" id="GO:0046872">
    <property type="term" value="F:metal ion binding"/>
    <property type="evidence" value="ECO:0007669"/>
    <property type="project" value="UniProtKB-KW"/>
</dbReference>
<organism evidence="8 9">
    <name type="scientific">Blastococcus saxobsidens</name>
    <dbReference type="NCBI Taxonomy" id="138336"/>
    <lineage>
        <taxon>Bacteria</taxon>
        <taxon>Bacillati</taxon>
        <taxon>Actinomycetota</taxon>
        <taxon>Actinomycetes</taxon>
        <taxon>Geodermatophilales</taxon>
        <taxon>Geodermatophilaceae</taxon>
        <taxon>Blastococcus</taxon>
    </lineage>
</organism>
<dbReference type="GO" id="GO:0016491">
    <property type="term" value="F:oxidoreductase activity"/>
    <property type="evidence" value="ECO:0007669"/>
    <property type="project" value="UniProtKB-KW"/>
</dbReference>
<dbReference type="InterPro" id="IPR013149">
    <property type="entry name" value="ADH-like_C"/>
</dbReference>
<dbReference type="Gene3D" id="3.90.180.10">
    <property type="entry name" value="Medium-chain alcohol dehydrogenases, catalytic domain"/>
    <property type="match status" value="1"/>
</dbReference>
<dbReference type="PANTHER" id="PTHR43161:SF9">
    <property type="entry name" value="SORBITOL DEHYDROGENASE"/>
    <property type="match status" value="1"/>
</dbReference>
<keyword evidence="5" id="KW-0560">Oxidoreductase</keyword>
<comment type="cofactor">
    <cofactor evidence="1">
        <name>Zn(2+)</name>
        <dbReference type="ChEBI" id="CHEBI:29105"/>
    </cofactor>
</comment>
<gene>
    <name evidence="8" type="ORF">GCU60_05485</name>
</gene>
<feature type="domain" description="Alcohol dehydrogenase-like N-terminal" evidence="7">
    <location>
        <begin position="29"/>
        <end position="132"/>
    </location>
</feature>
<feature type="domain" description="Alcohol dehydrogenase-like C-terminal" evidence="6">
    <location>
        <begin position="181"/>
        <end position="293"/>
    </location>
</feature>
<name>A0A6L9VZI8_9ACTN</name>